<evidence type="ECO:0000313" key="22">
    <source>
        <dbReference type="EMBL" id="KAK9114484.1"/>
    </source>
</evidence>
<keyword evidence="12" id="KW-0503">Monooxygenase</keyword>
<evidence type="ECO:0000256" key="10">
    <source>
        <dbReference type="ARBA" id="ARBA00022842"/>
    </source>
</evidence>
<dbReference type="EC" id="4.1.1.39" evidence="4"/>
<keyword evidence="11" id="KW-0560">Oxidoreductase</keyword>
<keyword evidence="14" id="KW-0456">Lyase</keyword>
<evidence type="ECO:0000256" key="6">
    <source>
        <dbReference type="ARBA" id="ARBA00022481"/>
    </source>
</evidence>
<dbReference type="PANTHER" id="PTHR42704">
    <property type="entry name" value="RIBULOSE BISPHOSPHATE CARBOXYLASE"/>
    <property type="match status" value="1"/>
</dbReference>
<comment type="function">
    <text evidence="16">RuBisCO catalyzes two reactions: the carboxylation of D-ribulose 1,5-bisphosphate, the primary event in carbon dioxide fixation, as well as the oxidative fragmentation of the pentose substrate in the photorespiration process. Both reactions occur simultaneously and in competition at the same active site.</text>
</comment>
<keyword evidence="8" id="KW-0934">Plastid</keyword>
<dbReference type="GO" id="GO:0009507">
    <property type="term" value="C:chloroplast"/>
    <property type="evidence" value="ECO:0007669"/>
    <property type="project" value="UniProtKB-SubCell"/>
</dbReference>
<dbReference type="SUPFAM" id="SSF51649">
    <property type="entry name" value="RuBisCo, C-terminal domain"/>
    <property type="match status" value="2"/>
</dbReference>
<dbReference type="GO" id="GO:0016984">
    <property type="term" value="F:ribulose-bisphosphate carboxylase activity"/>
    <property type="evidence" value="ECO:0007669"/>
    <property type="project" value="UniProtKB-EC"/>
</dbReference>
<evidence type="ECO:0000256" key="1">
    <source>
        <dbReference type="ARBA" id="ARBA00001946"/>
    </source>
</evidence>
<evidence type="ECO:0000256" key="14">
    <source>
        <dbReference type="ARBA" id="ARBA00023239"/>
    </source>
</evidence>
<feature type="domain" description="Ribulose bisphosphate carboxylase large subunit C-terminal" evidence="20">
    <location>
        <begin position="175"/>
        <end position="256"/>
    </location>
</feature>
<accession>A0AAP0IFD3</accession>
<feature type="domain" description="Ribulose bisphosphate carboxylase large subunit C-terminal" evidence="20">
    <location>
        <begin position="111"/>
        <end position="162"/>
    </location>
</feature>
<dbReference type="GO" id="GO:0000287">
    <property type="term" value="F:magnesium ion binding"/>
    <property type="evidence" value="ECO:0007669"/>
    <property type="project" value="InterPro"/>
</dbReference>
<evidence type="ECO:0000256" key="13">
    <source>
        <dbReference type="ARBA" id="ARBA00023238"/>
    </source>
</evidence>
<comment type="caution">
    <text evidence="22">The sequence shown here is derived from an EMBL/GenBank/DDBJ whole genome shotgun (WGS) entry which is preliminary data.</text>
</comment>
<dbReference type="InterPro" id="IPR017443">
    <property type="entry name" value="RuBisCO_lsu_fd_N"/>
</dbReference>
<dbReference type="SUPFAM" id="SSF54966">
    <property type="entry name" value="RuBisCO, large subunit, small (N-terminal) domain"/>
    <property type="match status" value="1"/>
</dbReference>
<evidence type="ECO:0000256" key="8">
    <source>
        <dbReference type="ARBA" id="ARBA00022640"/>
    </source>
</evidence>
<dbReference type="AlphaFoldDB" id="A0AAP0IFD3"/>
<comment type="subunit">
    <text evidence="17">Heterohexadecamer of 8 large chains and 8 small chains; disulfide-linked. The disulfide link is formed within the large subunit homodimers.</text>
</comment>
<evidence type="ECO:0000256" key="19">
    <source>
        <dbReference type="ARBA" id="ARBA00049469"/>
    </source>
</evidence>
<dbReference type="Gene3D" id="3.20.20.110">
    <property type="entry name" value="Ribulose bisphosphate carboxylase, large subunit, C-terminal domain"/>
    <property type="match status" value="2"/>
</dbReference>
<dbReference type="Pfam" id="PF02788">
    <property type="entry name" value="RuBisCO_large_N"/>
    <property type="match status" value="1"/>
</dbReference>
<name>A0AAP0IFD3_9MAGN</name>
<keyword evidence="10" id="KW-0460">Magnesium</keyword>
<evidence type="ECO:0000259" key="21">
    <source>
        <dbReference type="Pfam" id="PF02788"/>
    </source>
</evidence>
<keyword evidence="13" id="KW-0601">Photorespiration</keyword>
<evidence type="ECO:0000256" key="11">
    <source>
        <dbReference type="ARBA" id="ARBA00023002"/>
    </source>
</evidence>
<dbReference type="PANTHER" id="PTHR42704:SF17">
    <property type="entry name" value="RIBULOSE BISPHOSPHATE CARBOXYLASE LARGE CHAIN"/>
    <property type="match status" value="1"/>
</dbReference>
<evidence type="ECO:0000256" key="5">
    <source>
        <dbReference type="ARBA" id="ARBA00017725"/>
    </source>
</evidence>
<proteinExistence type="inferred from homology"/>
<evidence type="ECO:0000256" key="4">
    <source>
        <dbReference type="ARBA" id="ARBA00012287"/>
    </source>
</evidence>
<evidence type="ECO:0000313" key="23">
    <source>
        <dbReference type="Proteomes" id="UP001420932"/>
    </source>
</evidence>
<comment type="catalytic activity">
    <reaction evidence="18">
        <text>D-ribulose 1,5-bisphosphate + O2 = 2-phosphoglycolate + (2R)-3-phosphoglycerate + 2 H(+)</text>
        <dbReference type="Rhea" id="RHEA:36631"/>
        <dbReference type="ChEBI" id="CHEBI:15378"/>
        <dbReference type="ChEBI" id="CHEBI:15379"/>
        <dbReference type="ChEBI" id="CHEBI:57870"/>
        <dbReference type="ChEBI" id="CHEBI:58033"/>
        <dbReference type="ChEBI" id="CHEBI:58272"/>
    </reaction>
</comment>
<evidence type="ECO:0000256" key="15">
    <source>
        <dbReference type="ARBA" id="ARBA00023300"/>
    </source>
</evidence>
<comment type="cofactor">
    <cofactor evidence="1">
        <name>Mg(2+)</name>
        <dbReference type="ChEBI" id="CHEBI:18420"/>
    </cofactor>
</comment>
<dbReference type="PROSITE" id="PS00157">
    <property type="entry name" value="RUBISCO_LARGE"/>
    <property type="match status" value="1"/>
</dbReference>
<dbReference type="GO" id="GO:0009853">
    <property type="term" value="P:photorespiration"/>
    <property type="evidence" value="ECO:0007669"/>
    <property type="project" value="UniProtKB-KW"/>
</dbReference>
<comment type="subcellular location">
    <subcellularLocation>
        <location evidence="2">Plastid</location>
    </subcellularLocation>
</comment>
<evidence type="ECO:0000256" key="17">
    <source>
        <dbReference type="ARBA" id="ARBA00025888"/>
    </source>
</evidence>
<comment type="catalytic activity">
    <reaction evidence="19">
        <text>2 (2R)-3-phosphoglycerate + 2 H(+) = D-ribulose 1,5-bisphosphate + CO2 + H2O</text>
        <dbReference type="Rhea" id="RHEA:23124"/>
        <dbReference type="ChEBI" id="CHEBI:15377"/>
        <dbReference type="ChEBI" id="CHEBI:15378"/>
        <dbReference type="ChEBI" id="CHEBI:16526"/>
        <dbReference type="ChEBI" id="CHEBI:57870"/>
        <dbReference type="ChEBI" id="CHEBI:58272"/>
        <dbReference type="EC" id="4.1.1.39"/>
    </reaction>
</comment>
<dbReference type="Gene3D" id="3.30.70.150">
    <property type="entry name" value="RuBisCO large subunit, N-terminal domain"/>
    <property type="match status" value="1"/>
</dbReference>
<evidence type="ECO:0000256" key="16">
    <source>
        <dbReference type="ARBA" id="ARBA00025664"/>
    </source>
</evidence>
<evidence type="ECO:0000256" key="18">
    <source>
        <dbReference type="ARBA" id="ARBA00048059"/>
    </source>
</evidence>
<dbReference type="InterPro" id="IPR036422">
    <property type="entry name" value="RuBisCO_lsu_N_sf"/>
</dbReference>
<evidence type="ECO:0000256" key="2">
    <source>
        <dbReference type="ARBA" id="ARBA00004474"/>
    </source>
</evidence>
<dbReference type="EMBL" id="JBBNAF010000009">
    <property type="protein sequence ID" value="KAK9114484.1"/>
    <property type="molecule type" value="Genomic_DNA"/>
</dbReference>
<evidence type="ECO:0000259" key="20">
    <source>
        <dbReference type="Pfam" id="PF00016"/>
    </source>
</evidence>
<dbReference type="GO" id="GO:0019253">
    <property type="term" value="P:reductive pentose-phosphate cycle"/>
    <property type="evidence" value="ECO:0007669"/>
    <property type="project" value="UniProtKB-KW"/>
</dbReference>
<keyword evidence="7" id="KW-0113">Calvin cycle</keyword>
<dbReference type="InterPro" id="IPR036376">
    <property type="entry name" value="RuBisCO_lsu_C_sf"/>
</dbReference>
<keyword evidence="15" id="KW-0120">Carbon dioxide fixation</keyword>
<keyword evidence="23" id="KW-1185">Reference proteome</keyword>
<feature type="domain" description="Ribulose bisphosphate carboxylase large subunit ferrodoxin-like N-terminal" evidence="21">
    <location>
        <begin position="31"/>
        <end position="86"/>
    </location>
</feature>
<dbReference type="Proteomes" id="UP001420932">
    <property type="component" value="Unassembled WGS sequence"/>
</dbReference>
<dbReference type="GO" id="GO:0004497">
    <property type="term" value="F:monooxygenase activity"/>
    <property type="evidence" value="ECO:0007669"/>
    <property type="project" value="UniProtKB-KW"/>
</dbReference>
<gene>
    <name evidence="22" type="ORF">Syun_021281</name>
</gene>
<evidence type="ECO:0000256" key="12">
    <source>
        <dbReference type="ARBA" id="ARBA00023033"/>
    </source>
</evidence>
<reference evidence="22 23" key="1">
    <citation type="submission" date="2024-01" db="EMBL/GenBank/DDBJ databases">
        <title>Genome assemblies of Stephania.</title>
        <authorList>
            <person name="Yang L."/>
        </authorList>
    </citation>
    <scope>NUCLEOTIDE SEQUENCE [LARGE SCALE GENOMIC DNA]</scope>
    <source>
        <strain evidence="22">YNDBR</strain>
        <tissue evidence="22">Leaf</tissue>
    </source>
</reference>
<comment type="similarity">
    <text evidence="3">Belongs to the RuBisCO large chain family. Type I subfamily.</text>
</comment>
<organism evidence="22 23">
    <name type="scientific">Stephania yunnanensis</name>
    <dbReference type="NCBI Taxonomy" id="152371"/>
    <lineage>
        <taxon>Eukaryota</taxon>
        <taxon>Viridiplantae</taxon>
        <taxon>Streptophyta</taxon>
        <taxon>Embryophyta</taxon>
        <taxon>Tracheophyta</taxon>
        <taxon>Spermatophyta</taxon>
        <taxon>Magnoliopsida</taxon>
        <taxon>Ranunculales</taxon>
        <taxon>Menispermaceae</taxon>
        <taxon>Menispermoideae</taxon>
        <taxon>Cissampelideae</taxon>
        <taxon>Stephania</taxon>
    </lineage>
</organism>
<evidence type="ECO:0000256" key="3">
    <source>
        <dbReference type="ARBA" id="ARBA00006204"/>
    </source>
</evidence>
<sequence length="314" mass="34769">MSYREGLMSPRIETKASVGFKAGVEDYKLTYYTPKYETKDTDTLAAFQVTPQSGVPPEKAGAAATVESSTTWTTVWIDGLTTVDPLRTLRLEDLRIPIASIKIFQGLPYDIQVERDKLNHYGRPLLRCTIKSKLGFSAKNYGRAVYECLRGGLDFTKDDESELPTIYALARPFPISGIHIWHMLALTEIFGDDSSLQFGGGTLAHLWGNAPSVIANQVALEACVQAHNEGRDLAREGSEIICEASKWSPELAAACKDIPIEFHSKEKPYEDHIDSYQRETGLTEAVQTGIGQLNGIPIAIGLWIFSLWEAAWDP</sequence>
<keyword evidence="6" id="KW-0488">Methylation</keyword>
<dbReference type="InterPro" id="IPR000685">
    <property type="entry name" value="RuBisCO_lsu_C"/>
</dbReference>
<dbReference type="InterPro" id="IPR033966">
    <property type="entry name" value="RuBisCO"/>
</dbReference>
<evidence type="ECO:0000256" key="9">
    <source>
        <dbReference type="ARBA" id="ARBA00022723"/>
    </source>
</evidence>
<protein>
    <recommendedName>
        <fullName evidence="5">Ribulose bisphosphate carboxylase large chain</fullName>
        <ecNumber evidence="4">4.1.1.39</ecNumber>
    </recommendedName>
</protein>
<keyword evidence="9" id="KW-0479">Metal-binding</keyword>
<evidence type="ECO:0000256" key="7">
    <source>
        <dbReference type="ARBA" id="ARBA00022567"/>
    </source>
</evidence>
<dbReference type="InterPro" id="IPR020878">
    <property type="entry name" value="RuBisCo_large_chain_AS"/>
</dbReference>
<dbReference type="Pfam" id="PF00016">
    <property type="entry name" value="RuBisCO_large"/>
    <property type="match status" value="2"/>
</dbReference>